<comment type="caution">
    <text evidence="1">The sequence shown here is derived from an EMBL/GenBank/DDBJ whole genome shotgun (WGS) entry which is preliminary data.</text>
</comment>
<keyword evidence="2" id="KW-1185">Reference proteome</keyword>
<sequence>MAGLLAPAQRVNTTWRDAVAQDRRRYSRPSRAKGVVGEGAPLLNPLLLARFSPCFFDFDDETWARWRRAGSVYTMPWTGTGTVAGRPRVEELRFMQRTGCMP</sequence>
<dbReference type="RefSeq" id="XP_066673448.1">
    <property type="nucleotide sequence ID" value="XM_066806152.1"/>
</dbReference>
<reference evidence="1 2" key="1">
    <citation type="submission" date="2023-01" db="EMBL/GenBank/DDBJ databases">
        <title>Analysis of 21 Apiospora genomes using comparative genomics revels a genus with tremendous synthesis potential of carbohydrate active enzymes and secondary metabolites.</title>
        <authorList>
            <person name="Sorensen T."/>
        </authorList>
    </citation>
    <scope>NUCLEOTIDE SEQUENCE [LARGE SCALE GENOMIC DNA]</scope>
    <source>
        <strain evidence="1 2">CBS 114990</strain>
    </source>
</reference>
<organism evidence="1 2">
    <name type="scientific">Apiospora hydei</name>
    <dbReference type="NCBI Taxonomy" id="1337664"/>
    <lineage>
        <taxon>Eukaryota</taxon>
        <taxon>Fungi</taxon>
        <taxon>Dikarya</taxon>
        <taxon>Ascomycota</taxon>
        <taxon>Pezizomycotina</taxon>
        <taxon>Sordariomycetes</taxon>
        <taxon>Xylariomycetidae</taxon>
        <taxon>Amphisphaeriales</taxon>
        <taxon>Apiosporaceae</taxon>
        <taxon>Apiospora</taxon>
    </lineage>
</organism>
<evidence type="ECO:0000313" key="1">
    <source>
        <dbReference type="EMBL" id="KAK8091476.1"/>
    </source>
</evidence>
<accession>A0ABR1X7L3</accession>
<name>A0ABR1X7L3_9PEZI</name>
<evidence type="ECO:0000313" key="2">
    <source>
        <dbReference type="Proteomes" id="UP001433268"/>
    </source>
</evidence>
<dbReference type="EMBL" id="JAQQWN010000003">
    <property type="protein sequence ID" value="KAK8091476.1"/>
    <property type="molecule type" value="Genomic_DNA"/>
</dbReference>
<dbReference type="GeneID" id="92039212"/>
<gene>
    <name evidence="1" type="ORF">PG997_001837</name>
</gene>
<protein>
    <submittedName>
        <fullName evidence="1">Uncharacterized protein</fullName>
    </submittedName>
</protein>
<proteinExistence type="predicted"/>
<dbReference type="Proteomes" id="UP001433268">
    <property type="component" value="Unassembled WGS sequence"/>
</dbReference>